<keyword evidence="1" id="KW-0732">Signal</keyword>
<dbReference type="InterPro" id="IPR036452">
    <property type="entry name" value="Ribo_hydro-like"/>
</dbReference>
<feature type="chain" id="PRO_5040784626" evidence="1">
    <location>
        <begin position="22"/>
        <end position="502"/>
    </location>
</feature>
<dbReference type="InterPro" id="IPR013783">
    <property type="entry name" value="Ig-like_fold"/>
</dbReference>
<evidence type="ECO:0000259" key="3">
    <source>
        <dbReference type="Pfam" id="PF21027"/>
    </source>
</evidence>
<evidence type="ECO:0000256" key="1">
    <source>
        <dbReference type="SAM" id="SignalP"/>
    </source>
</evidence>
<dbReference type="GO" id="GO:0016799">
    <property type="term" value="F:hydrolase activity, hydrolyzing N-glycosyl compounds"/>
    <property type="evidence" value="ECO:0007669"/>
    <property type="project" value="InterPro"/>
</dbReference>
<dbReference type="InterPro" id="IPR011483">
    <property type="entry name" value="Sde182_NH-like"/>
</dbReference>
<sequence>MPRSLHVIHLALASVVLLSLACQRESPDPPIVDDDASETHAAATKDLSSPIVDRPRVIVTTDGEADDRCSMVRFLLTCNEFEVEAIVNSSSQFHWEGGEGWNAFHPVAWVDEYIDLYAQVYDNLLLHDPNYPSPEYLKSRWKVGNISAIGEDEIRTEGAEFIANILLDDSDPRPIWIQAWGGCNTIARALRIIQEEHPSRMKEVAGKLRLFLIWEQDETYQSYIRPNWEQFEIPTIISDQFDCMAYIWPKVLPEETKRYFEAEWMGQHILNDHGPLCAAYEAKEGAFQAEGDTPAFLHAIPNGLRSVDSPDWGGWGGRHVRVRNNVWMDPPPADDWKHPEGRWHFGNSWSKKLENVADLPEQQMRTQYFKPIWRWLAPVQNDFAARADWCVKDYAAANHPPVVQLLDTPLALKASPGQEVTLDATSTIDPDGDALSFRWWNYVEAGTYPGKQLDESSSSRTKITIPHDAQPGEEIHMICEATDAGSPPLTRYQRVVIRVESP</sequence>
<dbReference type="Gene3D" id="3.90.245.10">
    <property type="entry name" value="Ribonucleoside hydrolase-like"/>
    <property type="match status" value="1"/>
</dbReference>
<dbReference type="InterPro" id="IPR048527">
    <property type="entry name" value="Sde182_C"/>
</dbReference>
<organism evidence="4 5">
    <name type="scientific">Blastopirellula sediminis</name>
    <dbReference type="NCBI Taxonomy" id="2894196"/>
    <lineage>
        <taxon>Bacteria</taxon>
        <taxon>Pseudomonadati</taxon>
        <taxon>Planctomycetota</taxon>
        <taxon>Planctomycetia</taxon>
        <taxon>Pirellulales</taxon>
        <taxon>Pirellulaceae</taxon>
        <taxon>Blastopirellula</taxon>
    </lineage>
</organism>
<dbReference type="Pfam" id="PF07632">
    <property type="entry name" value="Sde182_NH-like"/>
    <property type="match status" value="1"/>
</dbReference>
<feature type="signal peptide" evidence="1">
    <location>
        <begin position="1"/>
        <end position="21"/>
    </location>
</feature>
<evidence type="ECO:0000313" key="5">
    <source>
        <dbReference type="Proteomes" id="UP001139103"/>
    </source>
</evidence>
<dbReference type="AlphaFoldDB" id="A0A9X1SEG4"/>
<feature type="domain" description="Cellulose-binding Sde182 nucleoside hydrolase-like" evidence="2">
    <location>
        <begin position="56"/>
        <end position="318"/>
    </location>
</feature>
<dbReference type="PROSITE" id="PS51257">
    <property type="entry name" value="PROKAR_LIPOPROTEIN"/>
    <property type="match status" value="1"/>
</dbReference>
<protein>
    <submittedName>
        <fullName evidence="4">DUF1593 domain-containing protein</fullName>
    </submittedName>
</protein>
<accession>A0A9X1SEG4</accession>
<dbReference type="SUPFAM" id="SSF53590">
    <property type="entry name" value="Nucleoside hydrolase"/>
    <property type="match status" value="1"/>
</dbReference>
<proteinExistence type="predicted"/>
<evidence type="ECO:0000313" key="4">
    <source>
        <dbReference type="EMBL" id="MCC9627835.1"/>
    </source>
</evidence>
<dbReference type="Proteomes" id="UP001139103">
    <property type="component" value="Unassembled WGS sequence"/>
</dbReference>
<dbReference type="Gene3D" id="2.60.40.10">
    <property type="entry name" value="Immunoglobulins"/>
    <property type="match status" value="1"/>
</dbReference>
<feature type="domain" description="Cellulose-binding Sde182 C-terminal" evidence="3">
    <location>
        <begin position="419"/>
        <end position="499"/>
    </location>
</feature>
<dbReference type="RefSeq" id="WP_230216560.1">
    <property type="nucleotide sequence ID" value="NZ_JAJKFT010000004.1"/>
</dbReference>
<dbReference type="EMBL" id="JAJKFT010000004">
    <property type="protein sequence ID" value="MCC9627835.1"/>
    <property type="molecule type" value="Genomic_DNA"/>
</dbReference>
<reference evidence="4" key="1">
    <citation type="submission" date="2021-11" db="EMBL/GenBank/DDBJ databases">
        <title>Genome sequence.</title>
        <authorList>
            <person name="Sun Q."/>
        </authorList>
    </citation>
    <scope>NUCLEOTIDE SEQUENCE</scope>
    <source>
        <strain evidence="4">JC732</strain>
    </source>
</reference>
<comment type="caution">
    <text evidence="4">The sequence shown here is derived from an EMBL/GenBank/DDBJ whole genome shotgun (WGS) entry which is preliminary data.</text>
</comment>
<evidence type="ECO:0000259" key="2">
    <source>
        <dbReference type="Pfam" id="PF07632"/>
    </source>
</evidence>
<dbReference type="Pfam" id="PF21027">
    <property type="entry name" value="Sde0182_C"/>
    <property type="match status" value="1"/>
</dbReference>
<name>A0A9X1SEG4_9BACT</name>
<keyword evidence="5" id="KW-1185">Reference proteome</keyword>
<gene>
    <name evidence="4" type="ORF">LOC68_05460</name>
</gene>